<dbReference type="Proteomes" id="UP000676194">
    <property type="component" value="Chromosome"/>
</dbReference>
<reference evidence="1" key="1">
    <citation type="submission" date="2021-05" db="EMBL/GenBank/DDBJ databases">
        <title>Complete genome sequence of the cellulolytic planctomycete Telmatocola sphagniphila SP2T and characterization of the first cellulase from planctomycetes.</title>
        <authorList>
            <person name="Rakitin A.L."/>
            <person name="Beletsky A.V."/>
            <person name="Naumoff D.G."/>
            <person name="Kulichevskaya I.S."/>
            <person name="Mardanov A.V."/>
            <person name="Ravin N.V."/>
            <person name="Dedysh S.N."/>
        </authorList>
    </citation>
    <scope>NUCLEOTIDE SEQUENCE</scope>
    <source>
        <strain evidence="1">SP2T</strain>
    </source>
</reference>
<dbReference type="InterPro" id="IPR005358">
    <property type="entry name" value="Puta_zinc/iron-chelating_dom"/>
</dbReference>
<proteinExistence type="predicted"/>
<dbReference type="Pfam" id="PF03692">
    <property type="entry name" value="CxxCxxCC"/>
    <property type="match status" value="1"/>
</dbReference>
<dbReference type="PANTHER" id="PTHR35866:SF1">
    <property type="entry name" value="YKGJ FAMILY CYSTEINE CLUSTER PROTEIN"/>
    <property type="match status" value="1"/>
</dbReference>
<sequence>METPWYTNGLRFSCTRCGNCCTGEAGFVWVDENEIQAIADRLKVSVEEVIGIYTKILYEKRSLKEKLNGDCVFFEKEKGCTIYDIRPRQCRTWPFWESTTRTEEAWQRTQRNCPGAGQGELIPIEEITRRIRVIKI</sequence>
<name>A0A8E6ESD8_9BACT</name>
<gene>
    <name evidence="1" type="ORF">KIH39_17160</name>
</gene>
<dbReference type="AlphaFoldDB" id="A0A8E6ESD8"/>
<dbReference type="EMBL" id="CP074694">
    <property type="protein sequence ID" value="QVL30574.1"/>
    <property type="molecule type" value="Genomic_DNA"/>
</dbReference>
<dbReference type="KEGG" id="tsph:KIH39_17160"/>
<evidence type="ECO:0000313" key="1">
    <source>
        <dbReference type="EMBL" id="QVL30574.1"/>
    </source>
</evidence>
<dbReference type="PANTHER" id="PTHR35866">
    <property type="entry name" value="PUTATIVE-RELATED"/>
    <property type="match status" value="1"/>
</dbReference>
<protein>
    <submittedName>
        <fullName evidence="1">YkgJ family cysteine cluster protein</fullName>
    </submittedName>
</protein>
<accession>A0A8E6ESD8</accession>
<keyword evidence="2" id="KW-1185">Reference proteome</keyword>
<evidence type="ECO:0000313" key="2">
    <source>
        <dbReference type="Proteomes" id="UP000676194"/>
    </source>
</evidence>
<dbReference type="RefSeq" id="WP_213494445.1">
    <property type="nucleotide sequence ID" value="NZ_CP074694.1"/>
</dbReference>
<organism evidence="1 2">
    <name type="scientific">Telmatocola sphagniphila</name>
    <dbReference type="NCBI Taxonomy" id="1123043"/>
    <lineage>
        <taxon>Bacteria</taxon>
        <taxon>Pseudomonadati</taxon>
        <taxon>Planctomycetota</taxon>
        <taxon>Planctomycetia</taxon>
        <taxon>Gemmatales</taxon>
        <taxon>Gemmataceae</taxon>
    </lineage>
</organism>